<evidence type="ECO:0000313" key="1">
    <source>
        <dbReference type="EMBL" id="EMP38780.1"/>
    </source>
</evidence>
<dbReference type="AlphaFoldDB" id="M7BSQ0"/>
<dbReference type="Proteomes" id="UP000031443">
    <property type="component" value="Unassembled WGS sequence"/>
</dbReference>
<keyword evidence="2" id="KW-1185">Reference proteome</keyword>
<reference evidence="2" key="1">
    <citation type="journal article" date="2013" name="Nat. Genet.">
        <title>The draft genomes of soft-shell turtle and green sea turtle yield insights into the development and evolution of the turtle-specific body plan.</title>
        <authorList>
            <person name="Wang Z."/>
            <person name="Pascual-Anaya J."/>
            <person name="Zadissa A."/>
            <person name="Li W."/>
            <person name="Niimura Y."/>
            <person name="Huang Z."/>
            <person name="Li C."/>
            <person name="White S."/>
            <person name="Xiong Z."/>
            <person name="Fang D."/>
            <person name="Wang B."/>
            <person name="Ming Y."/>
            <person name="Chen Y."/>
            <person name="Zheng Y."/>
            <person name="Kuraku S."/>
            <person name="Pignatelli M."/>
            <person name="Herrero J."/>
            <person name="Beal K."/>
            <person name="Nozawa M."/>
            <person name="Li Q."/>
            <person name="Wang J."/>
            <person name="Zhang H."/>
            <person name="Yu L."/>
            <person name="Shigenobu S."/>
            <person name="Wang J."/>
            <person name="Liu J."/>
            <person name="Flicek P."/>
            <person name="Searle S."/>
            <person name="Wang J."/>
            <person name="Kuratani S."/>
            <person name="Yin Y."/>
            <person name="Aken B."/>
            <person name="Zhang G."/>
            <person name="Irie N."/>
        </authorList>
    </citation>
    <scope>NUCLEOTIDE SEQUENCE [LARGE SCALE GENOMIC DNA]</scope>
</reference>
<accession>M7BSQ0</accession>
<sequence>MDVVGSPEMDGTLQWLIKHQEQMQKVLQDFQQSHQAKRRALLTSQAGQQRSLQDFIRDQASVQQQLLQQMVSPVVANGTWLPGLGLYKVVFADDPDAFLDLVYVKENARASNKFYTETDDKCFSYMLKHEKSGIFNSLKCKHGNSLHVIKQIIIEKPGTDCLKSELT</sequence>
<evidence type="ECO:0000313" key="2">
    <source>
        <dbReference type="Proteomes" id="UP000031443"/>
    </source>
</evidence>
<dbReference type="EMBL" id="KB518693">
    <property type="protein sequence ID" value="EMP38780.1"/>
    <property type="molecule type" value="Genomic_DNA"/>
</dbReference>
<gene>
    <name evidence="1" type="ORF">UY3_04099</name>
</gene>
<name>M7BSQ0_CHEMY</name>
<protein>
    <submittedName>
        <fullName evidence="1">Uncharacterized protein</fullName>
    </submittedName>
</protein>
<proteinExistence type="predicted"/>
<organism evidence="1 2">
    <name type="scientific">Chelonia mydas</name>
    <name type="common">Green sea-turtle</name>
    <name type="synonym">Chelonia agassizi</name>
    <dbReference type="NCBI Taxonomy" id="8469"/>
    <lineage>
        <taxon>Eukaryota</taxon>
        <taxon>Metazoa</taxon>
        <taxon>Chordata</taxon>
        <taxon>Craniata</taxon>
        <taxon>Vertebrata</taxon>
        <taxon>Euteleostomi</taxon>
        <taxon>Archelosauria</taxon>
        <taxon>Testudinata</taxon>
        <taxon>Testudines</taxon>
        <taxon>Cryptodira</taxon>
        <taxon>Durocryptodira</taxon>
        <taxon>Americhelydia</taxon>
        <taxon>Chelonioidea</taxon>
        <taxon>Cheloniidae</taxon>
        <taxon>Chelonia</taxon>
    </lineage>
</organism>